<dbReference type="AlphaFoldDB" id="A0A2P8FJ76"/>
<name>A0A2P8FJ76_9RHOB</name>
<gene>
    <name evidence="1" type="ORF">CLV88_101201</name>
</gene>
<dbReference type="Proteomes" id="UP000240418">
    <property type="component" value="Unassembled WGS sequence"/>
</dbReference>
<accession>A0A2P8FJ76</accession>
<evidence type="ECO:0000313" key="1">
    <source>
        <dbReference type="EMBL" id="PSL21777.1"/>
    </source>
</evidence>
<evidence type="ECO:0000313" key="2">
    <source>
        <dbReference type="Proteomes" id="UP000240418"/>
    </source>
</evidence>
<dbReference type="EMBL" id="PYGJ01000001">
    <property type="protein sequence ID" value="PSL21777.1"/>
    <property type="molecule type" value="Genomic_DNA"/>
</dbReference>
<comment type="caution">
    <text evidence="1">The sequence shown here is derived from an EMBL/GenBank/DDBJ whole genome shotgun (WGS) entry which is preliminary data.</text>
</comment>
<sequence>MAAMQLSHVTNFSHSRIQNLLAETRHCFMFLKVAHKKVENNDTSSERLRR</sequence>
<keyword evidence="2" id="KW-1185">Reference proteome</keyword>
<proteinExistence type="predicted"/>
<organism evidence="1 2">
    <name type="scientific">Shimia abyssi</name>
    <dbReference type="NCBI Taxonomy" id="1662395"/>
    <lineage>
        <taxon>Bacteria</taxon>
        <taxon>Pseudomonadati</taxon>
        <taxon>Pseudomonadota</taxon>
        <taxon>Alphaproteobacteria</taxon>
        <taxon>Rhodobacterales</taxon>
        <taxon>Roseobacteraceae</taxon>
    </lineage>
</organism>
<reference evidence="1 2" key="1">
    <citation type="submission" date="2018-03" db="EMBL/GenBank/DDBJ databases">
        <title>Genomic Encyclopedia of Archaeal and Bacterial Type Strains, Phase II (KMG-II): from individual species to whole genera.</title>
        <authorList>
            <person name="Goeker M."/>
        </authorList>
    </citation>
    <scope>NUCLEOTIDE SEQUENCE [LARGE SCALE GENOMIC DNA]</scope>
    <source>
        <strain evidence="1 2">DSM 100673</strain>
    </source>
</reference>
<protein>
    <submittedName>
        <fullName evidence="1">Uncharacterized protein</fullName>
    </submittedName>
</protein>